<dbReference type="Pfam" id="PF07695">
    <property type="entry name" value="7TMR-DISM_7TM"/>
    <property type="match status" value="1"/>
</dbReference>
<evidence type="ECO:0000256" key="3">
    <source>
        <dbReference type="SAM" id="Phobius"/>
    </source>
</evidence>
<evidence type="ECO:0000313" key="6">
    <source>
        <dbReference type="Proteomes" id="UP000057938"/>
    </source>
</evidence>
<dbReference type="KEGG" id="aep:AMC99_02334"/>
<dbReference type="PANTHER" id="PTHR45138:SF9">
    <property type="entry name" value="DIGUANYLATE CYCLASE DGCM-RELATED"/>
    <property type="match status" value="1"/>
</dbReference>
<dbReference type="STRING" id="361183.AMC99_02334"/>
<dbReference type="Gene3D" id="3.30.70.270">
    <property type="match status" value="1"/>
</dbReference>
<dbReference type="SUPFAM" id="SSF55073">
    <property type="entry name" value="Nucleotide cyclase"/>
    <property type="match status" value="1"/>
</dbReference>
<name>A0A0M4LWX7_9SPHN</name>
<dbReference type="PROSITE" id="PS50887">
    <property type="entry name" value="GGDEF"/>
    <property type="match status" value="1"/>
</dbReference>
<keyword evidence="3" id="KW-0812">Transmembrane</keyword>
<organism evidence="5 6">
    <name type="scientific">Altererythrobacter epoxidivorans</name>
    <dbReference type="NCBI Taxonomy" id="361183"/>
    <lineage>
        <taxon>Bacteria</taxon>
        <taxon>Pseudomonadati</taxon>
        <taxon>Pseudomonadota</taxon>
        <taxon>Alphaproteobacteria</taxon>
        <taxon>Sphingomonadales</taxon>
        <taxon>Erythrobacteraceae</taxon>
        <taxon>Altererythrobacter</taxon>
    </lineage>
</organism>
<feature type="transmembrane region" description="Helical" evidence="3">
    <location>
        <begin position="331"/>
        <end position="350"/>
    </location>
</feature>
<evidence type="ECO:0000256" key="2">
    <source>
        <dbReference type="ARBA" id="ARBA00034247"/>
    </source>
</evidence>
<dbReference type="EC" id="2.7.7.65" evidence="1"/>
<protein>
    <recommendedName>
        <fullName evidence="1">diguanylate cyclase</fullName>
        <ecNumber evidence="1">2.7.7.65</ecNumber>
    </recommendedName>
</protein>
<feature type="transmembrane region" description="Helical" evidence="3">
    <location>
        <begin position="300"/>
        <end position="319"/>
    </location>
</feature>
<dbReference type="PANTHER" id="PTHR45138">
    <property type="entry name" value="REGULATORY COMPONENTS OF SENSORY TRANSDUCTION SYSTEM"/>
    <property type="match status" value="1"/>
</dbReference>
<reference evidence="5 6" key="1">
    <citation type="submission" date="2015-09" db="EMBL/GenBank/DDBJ databases">
        <title>Complete genome sequence of a benzo[a]pyrene-degrading bacterium Altererythrobacter epoxidivorans CGMCC 1.7731T.</title>
        <authorList>
            <person name="Li Z."/>
            <person name="Cheng H."/>
            <person name="Huo Y."/>
            <person name="Xu X."/>
        </authorList>
    </citation>
    <scope>NUCLEOTIDE SEQUENCE [LARGE SCALE GENOMIC DNA]</scope>
    <source>
        <strain evidence="5 6">CGMCC 1.7731</strain>
    </source>
</reference>
<dbReference type="GO" id="GO:0052621">
    <property type="term" value="F:diguanylate cyclase activity"/>
    <property type="evidence" value="ECO:0007669"/>
    <property type="project" value="UniProtKB-EC"/>
</dbReference>
<dbReference type="OrthoDB" id="9759607at2"/>
<evidence type="ECO:0000313" key="5">
    <source>
        <dbReference type="EMBL" id="ALE17609.1"/>
    </source>
</evidence>
<evidence type="ECO:0000259" key="4">
    <source>
        <dbReference type="PROSITE" id="PS50887"/>
    </source>
</evidence>
<feature type="transmembrane region" description="Helical" evidence="3">
    <location>
        <begin position="271"/>
        <end position="288"/>
    </location>
</feature>
<dbReference type="InterPro" id="IPR029787">
    <property type="entry name" value="Nucleotide_cyclase"/>
</dbReference>
<keyword evidence="6" id="KW-1185">Reference proteome</keyword>
<accession>A0A0M4LWX7</accession>
<sequence>MTGRLYTITAGLYAALAFIAALWLAYIPVTSQEAHPSACVIGGLPQFTEGTIAAPGQQWRCQGSGAKDVSQTALVRFDIEEESRPRVLRSRIGLFDEIQLFAVDHDGTVRTRIYSIDTVQPVASEPMFLIDLPEVTEQTRSVFMQIEGAGHDATPMRAVLFDADPTANSEHFRAMVMIALLVGLVLAPMVFDLAFFGALRSPFLLWHAILSLTFGVLVILRSGLIVEFVEISIATWRAALIMGLGFCIFSAAMFTRSFIEEDMLDPRLRRMLPFIGIWAVVLSAIHLAHFDFLQPLGGSFHSIGLAPVLVAFGIVFADAYRRGSRAVRFQILGWMPLLLGFAVQLVSYLAPLGLPTDALPMFYLGTLSETTITAIGVGDKFLSLRKELTAVRSEAEELEKLSERDPLTGLLNRRAIDSRFDQLHKSGYETFALLDLDHFKKINDTAGHDTGDKVLQVIAEALRGDDGTISIRLGGEEFVLLMRGDDAFERAERLRQMVSLRVARSLPELGQVVTASMGLIVAPRKALPKATFSDLYSRADMLLYEAKAQGRNRMMAERIQAFERRKAPDRRKSKAA</sequence>
<evidence type="ECO:0000256" key="1">
    <source>
        <dbReference type="ARBA" id="ARBA00012528"/>
    </source>
</evidence>
<dbReference type="PATRIC" id="fig|361183.4.peg.2292"/>
<keyword evidence="3" id="KW-0472">Membrane</keyword>
<dbReference type="SMART" id="SM00267">
    <property type="entry name" value="GGDEF"/>
    <property type="match status" value="1"/>
</dbReference>
<proteinExistence type="predicted"/>
<feature type="transmembrane region" description="Helical" evidence="3">
    <location>
        <begin position="174"/>
        <end position="196"/>
    </location>
</feature>
<dbReference type="InterPro" id="IPR011623">
    <property type="entry name" value="7TMR_DISM_rcpt_extracell_dom1"/>
</dbReference>
<dbReference type="InterPro" id="IPR000160">
    <property type="entry name" value="GGDEF_dom"/>
</dbReference>
<dbReference type="Pfam" id="PF00990">
    <property type="entry name" value="GGDEF"/>
    <property type="match status" value="1"/>
</dbReference>
<comment type="catalytic activity">
    <reaction evidence="2">
        <text>2 GTP = 3',3'-c-di-GMP + 2 diphosphate</text>
        <dbReference type="Rhea" id="RHEA:24898"/>
        <dbReference type="ChEBI" id="CHEBI:33019"/>
        <dbReference type="ChEBI" id="CHEBI:37565"/>
        <dbReference type="ChEBI" id="CHEBI:58805"/>
        <dbReference type="EC" id="2.7.7.65"/>
    </reaction>
</comment>
<feature type="transmembrane region" description="Helical" evidence="3">
    <location>
        <begin position="12"/>
        <end position="29"/>
    </location>
</feature>
<dbReference type="NCBIfam" id="TIGR00254">
    <property type="entry name" value="GGDEF"/>
    <property type="match status" value="1"/>
</dbReference>
<dbReference type="CDD" id="cd01949">
    <property type="entry name" value="GGDEF"/>
    <property type="match status" value="1"/>
</dbReference>
<feature type="transmembrane region" description="Helical" evidence="3">
    <location>
        <begin position="203"/>
        <end position="226"/>
    </location>
</feature>
<dbReference type="InterPro" id="IPR043128">
    <property type="entry name" value="Rev_trsase/Diguanyl_cyclase"/>
</dbReference>
<feature type="transmembrane region" description="Helical" evidence="3">
    <location>
        <begin position="238"/>
        <end position="259"/>
    </location>
</feature>
<dbReference type="RefSeq" id="WP_061926648.1">
    <property type="nucleotide sequence ID" value="NZ_CP012669.1"/>
</dbReference>
<dbReference type="Proteomes" id="UP000057938">
    <property type="component" value="Chromosome"/>
</dbReference>
<dbReference type="InterPro" id="IPR050469">
    <property type="entry name" value="Diguanylate_Cyclase"/>
</dbReference>
<dbReference type="EMBL" id="CP012669">
    <property type="protein sequence ID" value="ALE17609.1"/>
    <property type="molecule type" value="Genomic_DNA"/>
</dbReference>
<dbReference type="AlphaFoldDB" id="A0A0M4LWX7"/>
<keyword evidence="3" id="KW-1133">Transmembrane helix</keyword>
<feature type="domain" description="GGDEF" evidence="4">
    <location>
        <begin position="427"/>
        <end position="559"/>
    </location>
</feature>
<gene>
    <name evidence="5" type="ORF">AMC99_02334</name>
</gene>